<dbReference type="AlphaFoldDB" id="A0A2B4SX13"/>
<protein>
    <submittedName>
        <fullName evidence="3">Arrestin domain-containing protein 3</fullName>
    </submittedName>
</protein>
<evidence type="ECO:0000256" key="1">
    <source>
        <dbReference type="ARBA" id="ARBA00005298"/>
    </source>
</evidence>
<dbReference type="PANTHER" id="PTHR11188">
    <property type="entry name" value="ARRESTIN DOMAIN CONTAINING PROTEIN"/>
    <property type="match status" value="1"/>
</dbReference>
<keyword evidence="4" id="KW-1185">Reference proteome</keyword>
<reference evidence="4" key="1">
    <citation type="journal article" date="2017" name="bioRxiv">
        <title>Comparative analysis of the genomes of Stylophora pistillata and Acropora digitifera provides evidence for extensive differences between species of corals.</title>
        <authorList>
            <person name="Voolstra C.R."/>
            <person name="Li Y."/>
            <person name="Liew Y.J."/>
            <person name="Baumgarten S."/>
            <person name="Zoccola D."/>
            <person name="Flot J.-F."/>
            <person name="Tambutte S."/>
            <person name="Allemand D."/>
            <person name="Aranda M."/>
        </authorList>
    </citation>
    <scope>NUCLEOTIDE SEQUENCE [LARGE SCALE GENOMIC DNA]</scope>
</reference>
<evidence type="ECO:0000313" key="3">
    <source>
        <dbReference type="EMBL" id="PFX33068.1"/>
    </source>
</evidence>
<dbReference type="OrthoDB" id="2333384at2759"/>
<dbReference type="InterPro" id="IPR014756">
    <property type="entry name" value="Ig_E-set"/>
</dbReference>
<evidence type="ECO:0000313" key="4">
    <source>
        <dbReference type="Proteomes" id="UP000225706"/>
    </source>
</evidence>
<name>A0A2B4SX13_STYPI</name>
<dbReference type="STRING" id="50429.A0A2B4SX13"/>
<comment type="caution">
    <text evidence="3">The sequence shown here is derived from an EMBL/GenBank/DDBJ whole genome shotgun (WGS) entry which is preliminary data.</text>
</comment>
<dbReference type="InterPro" id="IPR014752">
    <property type="entry name" value="Arrestin-like_C"/>
</dbReference>
<dbReference type="EMBL" id="LSMT01000016">
    <property type="protein sequence ID" value="PFX33068.1"/>
    <property type="molecule type" value="Genomic_DNA"/>
</dbReference>
<feature type="domain" description="Arrestin C-terminal-like" evidence="2">
    <location>
        <begin position="175"/>
        <end position="307"/>
    </location>
</feature>
<dbReference type="InterPro" id="IPR011021">
    <property type="entry name" value="Arrestin-like_N"/>
</dbReference>
<dbReference type="SUPFAM" id="SSF81296">
    <property type="entry name" value="E set domains"/>
    <property type="match status" value="2"/>
</dbReference>
<dbReference type="SMART" id="SM01017">
    <property type="entry name" value="Arrestin_C"/>
    <property type="match status" value="1"/>
</dbReference>
<dbReference type="Pfam" id="PF02752">
    <property type="entry name" value="Arrestin_C"/>
    <property type="match status" value="1"/>
</dbReference>
<dbReference type="Proteomes" id="UP000225706">
    <property type="component" value="Unassembled WGS sequence"/>
</dbReference>
<evidence type="ECO:0000259" key="2">
    <source>
        <dbReference type="SMART" id="SM01017"/>
    </source>
</evidence>
<dbReference type="InterPro" id="IPR050357">
    <property type="entry name" value="Arrestin_domain-protein"/>
</dbReference>
<dbReference type="GO" id="GO:0005737">
    <property type="term" value="C:cytoplasm"/>
    <property type="evidence" value="ECO:0007669"/>
    <property type="project" value="TreeGrafter"/>
</dbReference>
<accession>A0A2B4SX13</accession>
<sequence length="390" mass="43683">MENIELFAVEIYGDGCFYPGDVVYGDVYLKTNEELTVREIRIEFYGEAKVSWSEAARKKRLGTRNYTNYEQYLNIAVTVYGKVPGQIGANPVLPSGEHSFPFEVRLPEDNLPSTFEGKHGHVKYWLKIILDRPWKDEIKVVEPFTVTERIDVNQPEFLRPAQIQEDRTMGCLFCVSGPLSVTVKTDRGAYCGGELMTVTVYANNQSKHRILGVELELIKDTVFVASGGKTTFSAETIATFTKAGSKSSNTEEHDFFEMVPFLIPSLTPTMKNCRSIKISYQIKFTLMIRGSVNFCVHLPITIGSIPCQVNTSRRPSRKGSISPSVTLMGFPSTSLEHSDGMTPYHGEAPPAYAESIRGQTRRYDAVYYNKGEELDPINSPQFSANAKKTS</sequence>
<dbReference type="InterPro" id="IPR011022">
    <property type="entry name" value="Arrestin_C-like"/>
</dbReference>
<dbReference type="PANTHER" id="PTHR11188:SF17">
    <property type="entry name" value="FI21816P1"/>
    <property type="match status" value="1"/>
</dbReference>
<gene>
    <name evidence="3" type="primary">Arrdc3</name>
    <name evidence="3" type="ORF">AWC38_SpisGene2070</name>
</gene>
<proteinExistence type="inferred from homology"/>
<comment type="similarity">
    <text evidence="1">Belongs to the arrestin family.</text>
</comment>
<organism evidence="3 4">
    <name type="scientific">Stylophora pistillata</name>
    <name type="common">Smooth cauliflower coral</name>
    <dbReference type="NCBI Taxonomy" id="50429"/>
    <lineage>
        <taxon>Eukaryota</taxon>
        <taxon>Metazoa</taxon>
        <taxon>Cnidaria</taxon>
        <taxon>Anthozoa</taxon>
        <taxon>Hexacorallia</taxon>
        <taxon>Scleractinia</taxon>
        <taxon>Astrocoeniina</taxon>
        <taxon>Pocilloporidae</taxon>
        <taxon>Stylophora</taxon>
    </lineage>
</organism>
<dbReference type="Pfam" id="PF00339">
    <property type="entry name" value="Arrestin_N"/>
    <property type="match status" value="1"/>
</dbReference>
<dbReference type="GO" id="GO:0015031">
    <property type="term" value="P:protein transport"/>
    <property type="evidence" value="ECO:0007669"/>
    <property type="project" value="TreeGrafter"/>
</dbReference>
<dbReference type="Gene3D" id="2.60.40.640">
    <property type="match status" value="2"/>
</dbReference>